<feature type="transmembrane region" description="Helical" evidence="1">
    <location>
        <begin position="413"/>
        <end position="434"/>
    </location>
</feature>
<feature type="transmembrane region" description="Helical" evidence="1">
    <location>
        <begin position="33"/>
        <end position="55"/>
    </location>
</feature>
<reference evidence="2 3" key="1">
    <citation type="submission" date="2024-09" db="EMBL/GenBank/DDBJ databases">
        <authorList>
            <person name="Sun Q."/>
            <person name="Mori K."/>
        </authorList>
    </citation>
    <scope>NUCLEOTIDE SEQUENCE [LARGE SCALE GENOMIC DNA]</scope>
    <source>
        <strain evidence="2 3">TBRC 1432</strain>
    </source>
</reference>
<keyword evidence="1" id="KW-0472">Membrane</keyword>
<name>A0ABV6N0R9_9PSEU</name>
<feature type="transmembrane region" description="Helical" evidence="1">
    <location>
        <begin position="202"/>
        <end position="222"/>
    </location>
</feature>
<gene>
    <name evidence="2" type="ORF">ACFFH7_31020</name>
</gene>
<organism evidence="2 3">
    <name type="scientific">Kutzneria chonburiensis</name>
    <dbReference type="NCBI Taxonomy" id="1483604"/>
    <lineage>
        <taxon>Bacteria</taxon>
        <taxon>Bacillati</taxon>
        <taxon>Actinomycetota</taxon>
        <taxon>Actinomycetes</taxon>
        <taxon>Pseudonocardiales</taxon>
        <taxon>Pseudonocardiaceae</taxon>
        <taxon>Kutzneria</taxon>
    </lineage>
</organism>
<evidence type="ECO:0000256" key="1">
    <source>
        <dbReference type="SAM" id="Phobius"/>
    </source>
</evidence>
<comment type="caution">
    <text evidence="2">The sequence shown here is derived from an EMBL/GenBank/DDBJ whole genome shotgun (WGS) entry which is preliminary data.</text>
</comment>
<feature type="transmembrane region" description="Helical" evidence="1">
    <location>
        <begin position="234"/>
        <end position="257"/>
    </location>
</feature>
<evidence type="ECO:0000313" key="2">
    <source>
        <dbReference type="EMBL" id="MFC0545984.1"/>
    </source>
</evidence>
<dbReference type="EMBL" id="JBHLUD010000011">
    <property type="protein sequence ID" value="MFC0545984.1"/>
    <property type="molecule type" value="Genomic_DNA"/>
</dbReference>
<dbReference type="Proteomes" id="UP001589810">
    <property type="component" value="Unassembled WGS sequence"/>
</dbReference>
<evidence type="ECO:0000313" key="3">
    <source>
        <dbReference type="Proteomes" id="UP001589810"/>
    </source>
</evidence>
<keyword evidence="1" id="KW-0812">Transmembrane</keyword>
<accession>A0ABV6N0R9</accession>
<protein>
    <recommendedName>
        <fullName evidence="4">Secreted protein</fullName>
    </recommendedName>
</protein>
<keyword evidence="3" id="KW-1185">Reference proteome</keyword>
<proteinExistence type="predicted"/>
<dbReference type="RefSeq" id="WP_273943479.1">
    <property type="nucleotide sequence ID" value="NZ_CP097263.1"/>
</dbReference>
<keyword evidence="1" id="KW-1133">Transmembrane helix</keyword>
<evidence type="ECO:0008006" key="4">
    <source>
        <dbReference type="Google" id="ProtNLM"/>
    </source>
</evidence>
<sequence length="441" mass="46313">MAGVITRAAALPRAPIRLWRVARKLVRSTPGRLVGIAAGLVVLAIVVGIVTSNGVQAKGDDVRDLATSAEPLSVAAQDIYRALQDADATASSAFLAGGIEPAATRQQYLADIAQATSALTLQAGTEIAPGALETLSSQLPIYTGLVETARANNRQGFPVGAAYLREASSLMRAKLLPAAEQLYKAENARLTQEQDAATSFPLGQIVLLLITVGLLFAAQWYLLGATNRLVNTGLLVGTVAAVIGLLWTAAAMTAVTLHLDSARRDGSDQVAVLVQARFAAVQARADETLTLVVRGNGQSYQTDYLTAANRLGGRDGSEGLLGQARQLATDPTVRTSLDNAIKAQQAWMSVHRRIREADDAGQYNQAVQSSIGASAGSSGTLFADLDKNLVSALDTARTAFNSQASAADAALTLLRPGLIVIAVVIGVASGWGIWQRFREYW</sequence>